<accession>A0A6A4NKY8</accession>
<protein>
    <submittedName>
        <fullName evidence="1">Uncharacterized protein</fullName>
    </submittedName>
</protein>
<name>A0A6A4NKY8_LUPAL</name>
<proteinExistence type="predicted"/>
<keyword evidence="2" id="KW-1185">Reference proteome</keyword>
<dbReference type="EMBL" id="WOCE01000021">
    <property type="protein sequence ID" value="KAE9590202.1"/>
    <property type="molecule type" value="Genomic_DNA"/>
</dbReference>
<organism evidence="1 2">
    <name type="scientific">Lupinus albus</name>
    <name type="common">White lupine</name>
    <name type="synonym">Lupinus termis</name>
    <dbReference type="NCBI Taxonomy" id="3870"/>
    <lineage>
        <taxon>Eukaryota</taxon>
        <taxon>Viridiplantae</taxon>
        <taxon>Streptophyta</taxon>
        <taxon>Embryophyta</taxon>
        <taxon>Tracheophyta</taxon>
        <taxon>Spermatophyta</taxon>
        <taxon>Magnoliopsida</taxon>
        <taxon>eudicotyledons</taxon>
        <taxon>Gunneridae</taxon>
        <taxon>Pentapetalae</taxon>
        <taxon>rosids</taxon>
        <taxon>fabids</taxon>
        <taxon>Fabales</taxon>
        <taxon>Fabaceae</taxon>
        <taxon>Papilionoideae</taxon>
        <taxon>50 kb inversion clade</taxon>
        <taxon>genistoids sensu lato</taxon>
        <taxon>core genistoids</taxon>
        <taxon>Genisteae</taxon>
        <taxon>Lupinus</taxon>
    </lineage>
</organism>
<evidence type="ECO:0000313" key="1">
    <source>
        <dbReference type="EMBL" id="KAE9590202.1"/>
    </source>
</evidence>
<dbReference type="AlphaFoldDB" id="A0A6A4NKY8"/>
<sequence length="40" mass="4502">MKDWTGSQTTFQTRARDLQTRVQEIEFTIATTISCVLGPA</sequence>
<evidence type="ECO:0000313" key="2">
    <source>
        <dbReference type="Proteomes" id="UP000447434"/>
    </source>
</evidence>
<comment type="caution">
    <text evidence="1">The sequence shown here is derived from an EMBL/GenBank/DDBJ whole genome shotgun (WGS) entry which is preliminary data.</text>
</comment>
<dbReference type="Proteomes" id="UP000447434">
    <property type="component" value="Chromosome 21"/>
</dbReference>
<gene>
    <name evidence="1" type="ORF">Lalb_Chr21g0317131</name>
</gene>
<reference evidence="2" key="1">
    <citation type="journal article" date="2020" name="Nat. Commun.">
        <title>Genome sequence of the cluster root forming white lupin.</title>
        <authorList>
            <person name="Hufnagel B."/>
            <person name="Marques A."/>
            <person name="Soriano A."/>
            <person name="Marques L."/>
            <person name="Divol F."/>
            <person name="Doumas P."/>
            <person name="Sallet E."/>
            <person name="Mancinotti D."/>
            <person name="Carrere S."/>
            <person name="Marande W."/>
            <person name="Arribat S."/>
            <person name="Keller J."/>
            <person name="Huneau C."/>
            <person name="Blein T."/>
            <person name="Aime D."/>
            <person name="Laguerre M."/>
            <person name="Taylor J."/>
            <person name="Schubert V."/>
            <person name="Nelson M."/>
            <person name="Geu-Flores F."/>
            <person name="Crespi M."/>
            <person name="Gallardo-Guerrero K."/>
            <person name="Delaux P.-M."/>
            <person name="Salse J."/>
            <person name="Berges H."/>
            <person name="Guyot R."/>
            <person name="Gouzy J."/>
            <person name="Peret B."/>
        </authorList>
    </citation>
    <scope>NUCLEOTIDE SEQUENCE [LARGE SCALE GENOMIC DNA]</scope>
    <source>
        <strain evidence="2">cv. Amiga</strain>
    </source>
</reference>